<evidence type="ECO:0000256" key="1">
    <source>
        <dbReference type="SAM" id="MobiDB-lite"/>
    </source>
</evidence>
<protein>
    <submittedName>
        <fullName evidence="3">Immunoreactive protein</fullName>
    </submittedName>
</protein>
<evidence type="ECO:0000313" key="3">
    <source>
        <dbReference type="EMBL" id="KAG5298986.1"/>
    </source>
</evidence>
<feature type="signal peptide" evidence="2">
    <location>
        <begin position="1"/>
        <end position="24"/>
    </location>
</feature>
<dbReference type="Proteomes" id="UP000670092">
    <property type="component" value="Unassembled WGS sequence"/>
</dbReference>
<dbReference type="AlphaFoldDB" id="A0A8H7YXF3"/>
<organism evidence="3 4">
    <name type="scientific">Ajellomyces capsulatus</name>
    <name type="common">Darling's disease fungus</name>
    <name type="synonym">Histoplasma capsulatum</name>
    <dbReference type="NCBI Taxonomy" id="5037"/>
    <lineage>
        <taxon>Eukaryota</taxon>
        <taxon>Fungi</taxon>
        <taxon>Dikarya</taxon>
        <taxon>Ascomycota</taxon>
        <taxon>Pezizomycotina</taxon>
        <taxon>Eurotiomycetes</taxon>
        <taxon>Eurotiomycetidae</taxon>
        <taxon>Onygenales</taxon>
        <taxon>Ajellomycetaceae</taxon>
        <taxon>Histoplasma</taxon>
    </lineage>
</organism>
<accession>A0A8H7YXF3</accession>
<feature type="chain" id="PRO_5034304716" evidence="2">
    <location>
        <begin position="25"/>
        <end position="213"/>
    </location>
</feature>
<feature type="region of interest" description="Disordered" evidence="1">
    <location>
        <begin position="37"/>
        <end position="64"/>
    </location>
</feature>
<comment type="caution">
    <text evidence="3">The sequence shown here is derived from an EMBL/GenBank/DDBJ whole genome shotgun (WGS) entry which is preliminary data.</text>
</comment>
<dbReference type="OrthoDB" id="4189269at2759"/>
<evidence type="ECO:0000256" key="2">
    <source>
        <dbReference type="SAM" id="SignalP"/>
    </source>
</evidence>
<dbReference type="VEuPathDB" id="FungiDB:I7I52_09132"/>
<evidence type="ECO:0000313" key="4">
    <source>
        <dbReference type="Proteomes" id="UP000670092"/>
    </source>
</evidence>
<keyword evidence="2" id="KW-0732">Signal</keyword>
<proteinExistence type="predicted"/>
<sequence length="213" mass="23322">MKTVCLPTYFKLLSFLSAIAVTSGAAVDSINGCLLGSNCPPPPPTTTTTTTPTPTPTPTTPITPITPANKTIVLSTIIEPGPGMVWAQVDELDPEPYYVKWVPDPTFASPVVLQNNTELVFKDGSKSFYLNFDNSTSDTGIYFANLNSSAGISQLYTDSDNKLLWGGAQQERDGWMWCFMVDLQYRMFYSDSKFLGPPRDCGFSSVFLTERPS</sequence>
<name>A0A8H7YXF3_AJECA</name>
<dbReference type="EMBL" id="JAEVHI010000002">
    <property type="protein sequence ID" value="KAG5298986.1"/>
    <property type="molecule type" value="Genomic_DNA"/>
</dbReference>
<reference evidence="3 4" key="1">
    <citation type="submission" date="2021-01" db="EMBL/GenBank/DDBJ databases">
        <title>Chromosome-level genome assembly of a human fungal pathogen reveals clustering of transcriptionally co-regulated genes.</title>
        <authorList>
            <person name="Voorhies M."/>
            <person name="Cohen S."/>
            <person name="Shea T.P."/>
            <person name="Petrus S."/>
            <person name="Munoz J.F."/>
            <person name="Poplawski S."/>
            <person name="Goldman W.E."/>
            <person name="Michael T."/>
            <person name="Cuomo C.A."/>
            <person name="Sil A."/>
            <person name="Beyhan S."/>
        </authorList>
    </citation>
    <scope>NUCLEOTIDE SEQUENCE [LARGE SCALE GENOMIC DNA]</scope>
    <source>
        <strain evidence="3 4">G184AR</strain>
    </source>
</reference>
<gene>
    <name evidence="3" type="primary">GH17/CFP4</name>
    <name evidence="3" type="ORF">I7I52_09132</name>
</gene>